<proteinExistence type="predicted"/>
<gene>
    <name evidence="1" type="ORF">O1R50_07870</name>
</gene>
<dbReference type="Proteomes" id="UP001146067">
    <property type="component" value="Unassembled WGS sequence"/>
</dbReference>
<evidence type="ECO:0000313" key="1">
    <source>
        <dbReference type="EMBL" id="MDA1359534.1"/>
    </source>
</evidence>
<keyword evidence="2" id="KW-1185">Reference proteome</keyword>
<reference evidence="1" key="1">
    <citation type="submission" date="2022-12" db="EMBL/GenBank/DDBJ databases">
        <title>Gycomyces niveus sp.nov.,a novel actinomycete isolated from soil in Shouguan.</title>
        <authorList>
            <person name="Yang X."/>
        </authorList>
    </citation>
    <scope>NUCLEOTIDE SEQUENCE</scope>
    <source>
        <strain evidence="1">NEAU-A15</strain>
    </source>
</reference>
<dbReference type="AlphaFoldDB" id="A0A9X3SR31"/>
<dbReference type="EMBL" id="JAPZVP010000005">
    <property type="protein sequence ID" value="MDA1359534.1"/>
    <property type="molecule type" value="Genomic_DNA"/>
</dbReference>
<organism evidence="1 2">
    <name type="scientific">Glycomyces luteolus</name>
    <dbReference type="NCBI Taxonomy" id="2670330"/>
    <lineage>
        <taxon>Bacteria</taxon>
        <taxon>Bacillati</taxon>
        <taxon>Actinomycetota</taxon>
        <taxon>Actinomycetes</taxon>
        <taxon>Glycomycetales</taxon>
        <taxon>Glycomycetaceae</taxon>
        <taxon>Glycomyces</taxon>
    </lineage>
</organism>
<name>A0A9X3SR31_9ACTN</name>
<accession>A0A9X3SR31</accession>
<comment type="caution">
    <text evidence="1">The sequence shown here is derived from an EMBL/GenBank/DDBJ whole genome shotgun (WGS) entry which is preliminary data.</text>
</comment>
<sequence length="75" mass="7663">MGDGDGGDAIDYSAAEIPVEFGTEVVVSAAGGGDDTFEELIVIPADVGGDSGRLPSEEEDLVELTWVEPDTHSGP</sequence>
<evidence type="ECO:0000313" key="2">
    <source>
        <dbReference type="Proteomes" id="UP001146067"/>
    </source>
</evidence>
<dbReference type="RefSeq" id="WP_270109377.1">
    <property type="nucleotide sequence ID" value="NZ_JAPZVP010000005.1"/>
</dbReference>
<protein>
    <submittedName>
        <fullName evidence="1">Uncharacterized protein</fullName>
    </submittedName>
</protein>